<geneLocation type="plasmid" evidence="1">
    <name>EcOYW1</name>
</geneLocation>
<sequence>MNFSNKKHRFNFLKILVPFFLLSLMIIFKSNVYALEQTKINEKNEETKPKLTQKNNEISKILEKTRLNNENIKSTNDDVDYNFFKKRVLNVYDSILRQNVITQFLDPIRDPNNPDAKEMLQFGEKILDDIYQSTFENRDELVKKFFDF</sequence>
<reference evidence="1" key="1">
    <citation type="journal article" date="2001" name="Microbiology (Mosc.)">
        <title>In planta expression of a protein encoded by the extrachromosomal DNA of a phytoplasma and related to geminivirus replication proteins.</title>
        <authorList>
            <person name="Nishigawa H."/>
            <person name="Miyata S."/>
            <person name="Oshima K."/>
            <person name="Sawayanagi T."/>
            <person name="Komoto A."/>
            <person name="Kuboyama T."/>
            <person name="Matsuda I."/>
            <person name="Tsuchizaki T."/>
            <person name="Namba S."/>
        </authorList>
    </citation>
    <scope>NUCLEOTIDE SEQUENCE</scope>
    <source>
        <strain evidence="1">OY</strain>
        <plasmid evidence="1">EcOYW1</plasmid>
    </source>
</reference>
<dbReference type="EMBL" id="AB479513">
    <property type="protein sequence ID" value="BAH22365.1"/>
    <property type="molecule type" value="Genomic_DNA"/>
</dbReference>
<keyword evidence="1" id="KW-0614">Plasmid</keyword>
<evidence type="ECO:0000313" key="1">
    <source>
        <dbReference type="EMBL" id="BAH22365.1"/>
    </source>
</evidence>
<organism evidence="1">
    <name type="scientific">Onion yellows phytoplasma</name>
    <dbReference type="NCBI Taxonomy" id="100379"/>
    <lineage>
        <taxon>Bacteria</taxon>
        <taxon>Bacillati</taxon>
        <taxon>Mycoplasmatota</taxon>
        <taxon>Mollicutes</taxon>
        <taxon>Acholeplasmatales</taxon>
        <taxon>Acholeplasmataceae</taxon>
        <taxon>Candidatus Phytoplasma</taxon>
        <taxon>16SrI (Aster yellows group)</taxon>
    </lineage>
</organism>
<name>B9A9N7_ONYPH</name>
<protein>
    <submittedName>
        <fullName evidence="1">Uncharacterized protein</fullName>
    </submittedName>
</protein>
<reference evidence="1" key="2">
    <citation type="submission" date="2009-02" db="EMBL/GenBank/DDBJ databases">
        <authorList>
            <person name="Namba S."/>
            <person name="Oshima K."/>
            <person name="Yamaji Y."/>
            <person name="Kakizawa S."/>
            <person name="Ishii Y."/>
        </authorList>
    </citation>
    <scope>NUCLEOTIDE SEQUENCE</scope>
    <source>
        <strain evidence="1">OY</strain>
        <plasmid evidence="1">EcOYW1</plasmid>
    </source>
</reference>
<dbReference type="AlphaFoldDB" id="B9A9N7"/>
<dbReference type="RefSeq" id="WP_012662292.1">
    <property type="nucleotide sequence ID" value="NC_012088.1"/>
</dbReference>
<proteinExistence type="predicted"/>
<accession>B9A9N7</accession>